<reference evidence="2" key="1">
    <citation type="submission" date="2021-09" db="EMBL/GenBank/DDBJ databases">
        <authorList>
            <person name="Martin H S."/>
        </authorList>
    </citation>
    <scope>NUCLEOTIDE SEQUENCE</scope>
</reference>
<dbReference type="EMBL" id="CAKASE010000049">
    <property type="protein sequence ID" value="CAG9562942.1"/>
    <property type="molecule type" value="Genomic_DNA"/>
</dbReference>
<dbReference type="OrthoDB" id="7381626at2759"/>
<keyword evidence="3" id="KW-1185">Reference proteome</keyword>
<accession>A0A8J2QHE6</accession>
<evidence type="ECO:0000313" key="3">
    <source>
        <dbReference type="Proteomes" id="UP000789524"/>
    </source>
</evidence>
<evidence type="ECO:0000256" key="1">
    <source>
        <dbReference type="SAM" id="MobiDB-lite"/>
    </source>
</evidence>
<organism evidence="2 3">
    <name type="scientific">Danaus chrysippus</name>
    <name type="common">African queen</name>
    <dbReference type="NCBI Taxonomy" id="151541"/>
    <lineage>
        <taxon>Eukaryota</taxon>
        <taxon>Metazoa</taxon>
        <taxon>Ecdysozoa</taxon>
        <taxon>Arthropoda</taxon>
        <taxon>Hexapoda</taxon>
        <taxon>Insecta</taxon>
        <taxon>Pterygota</taxon>
        <taxon>Neoptera</taxon>
        <taxon>Endopterygota</taxon>
        <taxon>Lepidoptera</taxon>
        <taxon>Glossata</taxon>
        <taxon>Ditrysia</taxon>
        <taxon>Papilionoidea</taxon>
        <taxon>Nymphalidae</taxon>
        <taxon>Danainae</taxon>
        <taxon>Danaini</taxon>
        <taxon>Danaina</taxon>
        <taxon>Danaus</taxon>
        <taxon>Anosia</taxon>
    </lineage>
</organism>
<sequence>MAAVRRCPGRATADGRRTPLAPPPAGCSPLPPPSWCVRHTPRLVPHPTSNPLFTDGRPVSGAFAVPAASRSFKFNALPMSGL</sequence>
<feature type="region of interest" description="Disordered" evidence="1">
    <location>
        <begin position="1"/>
        <end position="26"/>
    </location>
</feature>
<gene>
    <name evidence="2" type="ORF">DCHRY22_LOCUS4200</name>
</gene>
<name>A0A8J2QHE6_9NEOP</name>
<dbReference type="AlphaFoldDB" id="A0A8J2QHE6"/>
<protein>
    <submittedName>
        <fullName evidence="2">(African queen) hypothetical protein</fullName>
    </submittedName>
</protein>
<proteinExistence type="predicted"/>
<evidence type="ECO:0000313" key="2">
    <source>
        <dbReference type="EMBL" id="CAG9562942.1"/>
    </source>
</evidence>
<comment type="caution">
    <text evidence="2">The sequence shown here is derived from an EMBL/GenBank/DDBJ whole genome shotgun (WGS) entry which is preliminary data.</text>
</comment>
<dbReference type="Proteomes" id="UP000789524">
    <property type="component" value="Unassembled WGS sequence"/>
</dbReference>